<dbReference type="InterPro" id="IPR051448">
    <property type="entry name" value="CdaR-like_regulators"/>
</dbReference>
<feature type="domain" description="Purine catabolism PurC-like" evidence="1">
    <location>
        <begin position="28"/>
        <end position="147"/>
    </location>
</feature>
<dbReference type="InterPro" id="IPR042070">
    <property type="entry name" value="PucR_C-HTH_sf"/>
</dbReference>
<dbReference type="Pfam" id="PF13556">
    <property type="entry name" value="HTH_30"/>
    <property type="match status" value="1"/>
</dbReference>
<proteinExistence type="predicted"/>
<evidence type="ECO:0000313" key="3">
    <source>
        <dbReference type="EMBL" id="WAX59022.1"/>
    </source>
</evidence>
<sequence>MSKPEEELNNTRRTGVSAALPIRTLVRETNLGLQVVGDAAIGGRSISWVYVSELPNPGPWLDGGELVLTMGQWLRNGTSTAEDYVRRLVECGAGALAVLAAADQGELPTFPEVPAEIVEAANRHDLPLLRVPGEVTFLAVTKTIAYALASQSAAMLSEAVEAQELLARDAVGPGGLRSLLSRLGELLDSWVLVSGPTGEVIHRSETLAASHAHTVLDDLGSRAGTRTQVVPLLAAGESVVAYRLQAADRYKGHLILGRRAALTTPERRMAIVAASLLALLLDRDERVHEISTRLQDSYARALLTSDHDTANRLSSVLGVQVPSGLVHVVSVSSRLPGEATRTAAFHAARDQLYSTLVAAESSTGVLVLDGDSGNAADLLRPVLDHVPDLIVAISEPAPITAIEAAYRKASAALREAQSHDQRLVDLSAAGKRRLIDFIPPADATAFAEDLLRPLREYDQTQGGSLIRSLATWLENFGQWEPASSALGVHRHTLRHRIGRIEDILGLSLNAVESRMELWAALQITGYESSPT</sequence>
<dbReference type="Proteomes" id="UP001164693">
    <property type="component" value="Chromosome"/>
</dbReference>
<keyword evidence="4" id="KW-1185">Reference proteome</keyword>
<accession>A0ABY7K2I1</accession>
<organism evidence="3 4">
    <name type="scientific">Jatrophihabitans cynanchi</name>
    <dbReference type="NCBI Taxonomy" id="2944128"/>
    <lineage>
        <taxon>Bacteria</taxon>
        <taxon>Bacillati</taxon>
        <taxon>Actinomycetota</taxon>
        <taxon>Actinomycetes</taxon>
        <taxon>Jatrophihabitantales</taxon>
        <taxon>Jatrophihabitantaceae</taxon>
        <taxon>Jatrophihabitans</taxon>
    </lineage>
</organism>
<name>A0ABY7K2I1_9ACTN</name>
<protein>
    <submittedName>
        <fullName evidence="3">PucR family transcriptional regulator</fullName>
    </submittedName>
</protein>
<evidence type="ECO:0000313" key="4">
    <source>
        <dbReference type="Proteomes" id="UP001164693"/>
    </source>
</evidence>
<gene>
    <name evidence="3" type="ORF">M6B22_09755</name>
</gene>
<feature type="domain" description="PucR C-terminal helix-turn-helix" evidence="2">
    <location>
        <begin position="465"/>
        <end position="523"/>
    </location>
</feature>
<dbReference type="EMBL" id="CP097463">
    <property type="protein sequence ID" value="WAX59022.1"/>
    <property type="molecule type" value="Genomic_DNA"/>
</dbReference>
<dbReference type="InterPro" id="IPR012914">
    <property type="entry name" value="PucR_dom"/>
</dbReference>
<dbReference type="Gene3D" id="1.10.10.2840">
    <property type="entry name" value="PucR C-terminal helix-turn-helix domain"/>
    <property type="match status" value="1"/>
</dbReference>
<evidence type="ECO:0000259" key="2">
    <source>
        <dbReference type="Pfam" id="PF13556"/>
    </source>
</evidence>
<dbReference type="PANTHER" id="PTHR33744:SF1">
    <property type="entry name" value="DNA-BINDING TRANSCRIPTIONAL ACTIVATOR ADER"/>
    <property type="match status" value="1"/>
</dbReference>
<dbReference type="RefSeq" id="WP_269445562.1">
    <property type="nucleotide sequence ID" value="NZ_CP097463.1"/>
</dbReference>
<reference evidence="3" key="1">
    <citation type="submission" date="2022-05" db="EMBL/GenBank/DDBJ databases">
        <title>Jatrophihabitans sp. SB3-54 whole genome sequence.</title>
        <authorList>
            <person name="Suh M.K."/>
            <person name="Eom M.K."/>
            <person name="Kim J.S."/>
            <person name="Kim H.S."/>
            <person name="Do H.E."/>
            <person name="Shin Y.K."/>
            <person name="Lee J.-S."/>
        </authorList>
    </citation>
    <scope>NUCLEOTIDE SEQUENCE</scope>
    <source>
        <strain evidence="3">SB3-54</strain>
    </source>
</reference>
<evidence type="ECO:0000259" key="1">
    <source>
        <dbReference type="Pfam" id="PF07905"/>
    </source>
</evidence>
<dbReference type="PANTHER" id="PTHR33744">
    <property type="entry name" value="CARBOHYDRATE DIACID REGULATOR"/>
    <property type="match status" value="1"/>
</dbReference>
<dbReference type="Pfam" id="PF07905">
    <property type="entry name" value="PucR"/>
    <property type="match status" value="1"/>
</dbReference>
<dbReference type="InterPro" id="IPR025736">
    <property type="entry name" value="PucR_C-HTH_dom"/>
</dbReference>